<feature type="non-terminal residue" evidence="2">
    <location>
        <position position="1"/>
    </location>
</feature>
<feature type="compositionally biased region" description="Basic and acidic residues" evidence="1">
    <location>
        <begin position="1"/>
        <end position="10"/>
    </location>
</feature>
<organism evidence="2">
    <name type="scientific">Cuerna arida</name>
    <dbReference type="NCBI Taxonomy" id="1464854"/>
    <lineage>
        <taxon>Eukaryota</taxon>
        <taxon>Metazoa</taxon>
        <taxon>Ecdysozoa</taxon>
        <taxon>Arthropoda</taxon>
        <taxon>Hexapoda</taxon>
        <taxon>Insecta</taxon>
        <taxon>Pterygota</taxon>
        <taxon>Neoptera</taxon>
        <taxon>Paraneoptera</taxon>
        <taxon>Hemiptera</taxon>
        <taxon>Auchenorrhyncha</taxon>
        <taxon>Membracoidea</taxon>
        <taxon>Cicadellidae</taxon>
        <taxon>Cicadellinae</taxon>
        <taxon>Proconiini</taxon>
        <taxon>Cuerna</taxon>
    </lineage>
</organism>
<accession>A0A1B6EIY0</accession>
<name>A0A1B6EIY0_9HEMI</name>
<reference evidence="2" key="1">
    <citation type="submission" date="2015-11" db="EMBL/GenBank/DDBJ databases">
        <title>De novo transcriptome assembly of four potential Pierce s Disease insect vectors from Arizona vineyards.</title>
        <authorList>
            <person name="Tassone E.E."/>
        </authorList>
    </citation>
    <scope>NUCLEOTIDE SEQUENCE</scope>
</reference>
<feature type="compositionally biased region" description="Low complexity" evidence="1">
    <location>
        <begin position="11"/>
        <end position="33"/>
    </location>
</feature>
<dbReference type="EMBL" id="GECZ01031879">
    <property type="protein sequence ID" value="JAS37890.1"/>
    <property type="molecule type" value="Transcribed_RNA"/>
</dbReference>
<evidence type="ECO:0000256" key="1">
    <source>
        <dbReference type="SAM" id="MobiDB-lite"/>
    </source>
</evidence>
<feature type="compositionally biased region" description="Polar residues" evidence="1">
    <location>
        <begin position="34"/>
        <end position="58"/>
    </location>
</feature>
<proteinExistence type="predicted"/>
<dbReference type="AlphaFoldDB" id="A0A1B6EIY0"/>
<feature type="region of interest" description="Disordered" evidence="1">
    <location>
        <begin position="1"/>
        <end position="58"/>
    </location>
</feature>
<protein>
    <submittedName>
        <fullName evidence="2">Uncharacterized protein</fullName>
    </submittedName>
</protein>
<sequence>EYSSEMHRQIIEQQQQQHHAQQQQNDDMIRQQQSPATPTLLNNNYDSVNKSSTASPSTSAFVPISIMSQIPPTHQLQLNNRLSSSSSSPAAYLYDPIAFHKQQSVTPNN</sequence>
<gene>
    <name evidence="2" type="ORF">g.48296</name>
</gene>
<feature type="non-terminal residue" evidence="2">
    <location>
        <position position="109"/>
    </location>
</feature>
<evidence type="ECO:0000313" key="2">
    <source>
        <dbReference type="EMBL" id="JAS37890.1"/>
    </source>
</evidence>